<dbReference type="PANTHER" id="PTHR47978">
    <property type="match status" value="1"/>
</dbReference>
<sequence>MAEPGAPKTSVEFKVVVLGDKGVGKTCLVLRFIEGYFAPKQQSTIGAFFLTKQITATDGTICKMQIWDTAGQERFRAMAPLYYRNAAVAVVCFDIMDEESFQKMKDWVEELRTNVPEGKLVLAIACTKTDMESKRVVSRARAEHFATEVGGIICETSAKENWGVNELFARVCDRAMETRGPELRGQASGGAAGTGGRKSKFGLSPAAHAAGFGGDTGAESGGGCCG</sequence>
<dbReference type="NCBIfam" id="TIGR00231">
    <property type="entry name" value="small_GTP"/>
    <property type="match status" value="1"/>
</dbReference>
<name>D8LS40_ECTSI</name>
<dbReference type="EMBL" id="FN648927">
    <property type="protein sequence ID" value="CBN75097.1"/>
    <property type="molecule type" value="Genomic_DNA"/>
</dbReference>
<gene>
    <name evidence="2" type="primary">Rab50</name>
    <name evidence="2" type="ORF">Esi_0070_0011</name>
</gene>
<evidence type="ECO:0000313" key="2">
    <source>
        <dbReference type="EMBL" id="CBN75097.1"/>
    </source>
</evidence>
<dbReference type="SMART" id="SM00174">
    <property type="entry name" value="RHO"/>
    <property type="match status" value="1"/>
</dbReference>
<protein>
    <submittedName>
        <fullName evidence="2">Rab50, RAB family GTPase</fullName>
    </submittedName>
</protein>
<dbReference type="Proteomes" id="UP000002630">
    <property type="component" value="Linkage Group LG26"/>
</dbReference>
<dbReference type="SMART" id="SM00173">
    <property type="entry name" value="RAS"/>
    <property type="match status" value="1"/>
</dbReference>
<proteinExistence type="predicted"/>
<dbReference type="PROSITE" id="PS51421">
    <property type="entry name" value="RAS"/>
    <property type="match status" value="1"/>
</dbReference>
<keyword evidence="3" id="KW-1185">Reference proteome</keyword>
<dbReference type="GO" id="GO:0003924">
    <property type="term" value="F:GTPase activity"/>
    <property type="evidence" value="ECO:0007669"/>
    <property type="project" value="InterPro"/>
</dbReference>
<dbReference type="EMBL" id="FN649751">
    <property type="protein sequence ID" value="CBN75097.1"/>
    <property type="molecule type" value="Genomic_DNA"/>
</dbReference>
<dbReference type="STRING" id="2880.D8LS40"/>
<keyword evidence="1" id="KW-0547">Nucleotide-binding</keyword>
<accession>D8LS40</accession>
<dbReference type="InterPro" id="IPR005225">
    <property type="entry name" value="Small_GTP-bd"/>
</dbReference>
<evidence type="ECO:0000313" key="3">
    <source>
        <dbReference type="Proteomes" id="UP000002630"/>
    </source>
</evidence>
<dbReference type="eggNOG" id="KOG0092">
    <property type="taxonomic scope" value="Eukaryota"/>
</dbReference>
<dbReference type="SMART" id="SM00175">
    <property type="entry name" value="RAB"/>
    <property type="match status" value="1"/>
</dbReference>
<dbReference type="PROSITE" id="PS51420">
    <property type="entry name" value="RHO"/>
    <property type="match status" value="1"/>
</dbReference>
<reference evidence="2 3" key="1">
    <citation type="journal article" date="2010" name="Nature">
        <title>The Ectocarpus genome and the independent evolution of multicellularity in brown algae.</title>
        <authorList>
            <person name="Cock J.M."/>
            <person name="Sterck L."/>
            <person name="Rouze P."/>
            <person name="Scornet D."/>
            <person name="Allen A.E."/>
            <person name="Amoutzias G."/>
            <person name="Anthouard V."/>
            <person name="Artiguenave F."/>
            <person name="Aury J.M."/>
            <person name="Badger J.H."/>
            <person name="Beszteri B."/>
            <person name="Billiau K."/>
            <person name="Bonnet E."/>
            <person name="Bothwell J.H."/>
            <person name="Bowler C."/>
            <person name="Boyen C."/>
            <person name="Brownlee C."/>
            <person name="Carrano C.J."/>
            <person name="Charrier B."/>
            <person name="Cho G.Y."/>
            <person name="Coelho S.M."/>
            <person name="Collen J."/>
            <person name="Corre E."/>
            <person name="Da Silva C."/>
            <person name="Delage L."/>
            <person name="Delaroque N."/>
            <person name="Dittami S.M."/>
            <person name="Doulbeau S."/>
            <person name="Elias M."/>
            <person name="Farnham G."/>
            <person name="Gachon C.M."/>
            <person name="Gschloessl B."/>
            <person name="Heesch S."/>
            <person name="Jabbari K."/>
            <person name="Jubin C."/>
            <person name="Kawai H."/>
            <person name="Kimura K."/>
            <person name="Kloareg B."/>
            <person name="Kupper F.C."/>
            <person name="Lang D."/>
            <person name="Le Bail A."/>
            <person name="Leblanc C."/>
            <person name="Lerouge P."/>
            <person name="Lohr M."/>
            <person name="Lopez P.J."/>
            <person name="Martens C."/>
            <person name="Maumus F."/>
            <person name="Michel G."/>
            <person name="Miranda-Saavedra D."/>
            <person name="Morales J."/>
            <person name="Moreau H."/>
            <person name="Motomura T."/>
            <person name="Nagasato C."/>
            <person name="Napoli C.A."/>
            <person name="Nelson D.R."/>
            <person name="Nyvall-Collen P."/>
            <person name="Peters A.F."/>
            <person name="Pommier C."/>
            <person name="Potin P."/>
            <person name="Poulain J."/>
            <person name="Quesneville H."/>
            <person name="Read B."/>
            <person name="Rensing S.A."/>
            <person name="Ritter A."/>
            <person name="Rousvoal S."/>
            <person name="Samanta M."/>
            <person name="Samson G."/>
            <person name="Schroeder D.C."/>
            <person name="Segurens B."/>
            <person name="Strittmatter M."/>
            <person name="Tonon T."/>
            <person name="Tregear J.W."/>
            <person name="Valentin K."/>
            <person name="von Dassow P."/>
            <person name="Yamagishi T."/>
            <person name="Van de Peer Y."/>
            <person name="Wincker P."/>
        </authorList>
    </citation>
    <scope>NUCLEOTIDE SEQUENCE [LARGE SCALE GENOMIC DNA]</scope>
    <source>
        <strain evidence="3">Ec32 / CCAP1310/4</strain>
    </source>
</reference>
<dbReference type="GO" id="GO:0005525">
    <property type="term" value="F:GTP binding"/>
    <property type="evidence" value="ECO:0007669"/>
    <property type="project" value="InterPro"/>
</dbReference>
<dbReference type="SUPFAM" id="SSF52540">
    <property type="entry name" value="P-loop containing nucleoside triphosphate hydrolases"/>
    <property type="match status" value="1"/>
</dbReference>
<dbReference type="InterPro" id="IPR027417">
    <property type="entry name" value="P-loop_NTPase"/>
</dbReference>
<dbReference type="AlphaFoldDB" id="D8LS40"/>
<evidence type="ECO:0000256" key="1">
    <source>
        <dbReference type="ARBA" id="ARBA00022741"/>
    </source>
</evidence>
<dbReference type="InParanoid" id="D8LS40"/>
<dbReference type="PROSITE" id="PS51419">
    <property type="entry name" value="RAB"/>
    <property type="match status" value="1"/>
</dbReference>
<dbReference type="Pfam" id="PF00071">
    <property type="entry name" value="Ras"/>
    <property type="match status" value="1"/>
</dbReference>
<dbReference type="OrthoDB" id="63533at2759"/>
<dbReference type="PRINTS" id="PR00449">
    <property type="entry name" value="RASTRNSFRMNG"/>
</dbReference>
<organism evidence="2 3">
    <name type="scientific">Ectocarpus siliculosus</name>
    <name type="common">Brown alga</name>
    <name type="synonym">Conferva siliculosa</name>
    <dbReference type="NCBI Taxonomy" id="2880"/>
    <lineage>
        <taxon>Eukaryota</taxon>
        <taxon>Sar</taxon>
        <taxon>Stramenopiles</taxon>
        <taxon>Ochrophyta</taxon>
        <taxon>PX clade</taxon>
        <taxon>Phaeophyceae</taxon>
        <taxon>Ectocarpales</taxon>
        <taxon>Ectocarpaceae</taxon>
        <taxon>Ectocarpus</taxon>
    </lineage>
</organism>
<dbReference type="Gene3D" id="3.40.50.300">
    <property type="entry name" value="P-loop containing nucleotide triphosphate hydrolases"/>
    <property type="match status" value="1"/>
</dbReference>
<dbReference type="FunFam" id="3.40.50.300:FF:000808">
    <property type="entry name" value="Small GTP-binding protein, putative"/>
    <property type="match status" value="1"/>
</dbReference>
<dbReference type="InterPro" id="IPR001806">
    <property type="entry name" value="Small_GTPase"/>
</dbReference>
<dbReference type="OMA" id="KWVNEVE"/>
<dbReference type="SMART" id="SM00176">
    <property type="entry name" value="RAN"/>
    <property type="match status" value="1"/>
</dbReference>